<feature type="chain" id="PRO_5014175319" evidence="1">
    <location>
        <begin position="25"/>
        <end position="143"/>
    </location>
</feature>
<protein>
    <submittedName>
        <fullName evidence="2">Uncharacterized protein</fullName>
    </submittedName>
</protein>
<gene>
    <name evidence="2" type="ORF">LFTS_02412</name>
</gene>
<dbReference type="EMBL" id="LT966316">
    <property type="protein sequence ID" value="SOU93756.1"/>
    <property type="molecule type" value="Genomic_DNA"/>
</dbReference>
<sequence>MACFSRLYLRLVFVFVCLHCELSAASAGVLKTNLFPVVRITNTFPPDARTVVFFVEKRKHSLVAVRLDGVKVLVRSLGGNAPVRIVLDHLSPGRHRVTFRLAHPDQYEFGGERIFRIRVPYNNRSTFPDKSPDSKNHIQGLAH</sequence>
<reference evidence="2" key="1">
    <citation type="submission" date="2017-12" db="EMBL/GenBank/DDBJ databases">
        <authorList>
            <consortium name="SysMetEx"/>
        </authorList>
    </citation>
    <scope>NUCLEOTIDE SEQUENCE</scope>
    <source>
        <strain evidence="2">Pb_238</strain>
    </source>
</reference>
<name>A0A2I2MJZ5_9BACT</name>
<dbReference type="AlphaFoldDB" id="A0A2I2MJZ5"/>
<evidence type="ECO:0000313" key="2">
    <source>
        <dbReference type="EMBL" id="SOU93756.1"/>
    </source>
</evidence>
<feature type="signal peptide" evidence="1">
    <location>
        <begin position="1"/>
        <end position="24"/>
    </location>
</feature>
<keyword evidence="1" id="KW-0732">Signal</keyword>
<organism evidence="2">
    <name type="scientific">Leptospirillum ferriphilum</name>
    <dbReference type="NCBI Taxonomy" id="178606"/>
    <lineage>
        <taxon>Bacteria</taxon>
        <taxon>Pseudomonadati</taxon>
        <taxon>Nitrospirota</taxon>
        <taxon>Nitrospiria</taxon>
        <taxon>Nitrospirales</taxon>
        <taxon>Nitrospiraceae</taxon>
        <taxon>Leptospirillum</taxon>
    </lineage>
</organism>
<accession>A0A2I2MJZ5</accession>
<proteinExistence type="predicted"/>
<evidence type="ECO:0000256" key="1">
    <source>
        <dbReference type="SAM" id="SignalP"/>
    </source>
</evidence>